<dbReference type="InterPro" id="IPR015867">
    <property type="entry name" value="N-reg_PII/ATP_PRibTrfase_C"/>
</dbReference>
<feature type="transmembrane region" description="Helical" evidence="6">
    <location>
        <begin position="184"/>
        <end position="202"/>
    </location>
</feature>
<dbReference type="PANTHER" id="PTHR33545">
    <property type="entry name" value="UPF0750 MEMBRANE PROTEIN YITT-RELATED"/>
    <property type="match status" value="1"/>
</dbReference>
<dbReference type="Pfam" id="PF10035">
    <property type="entry name" value="DUF2179"/>
    <property type="match status" value="1"/>
</dbReference>
<keyword evidence="3 6" id="KW-0812">Transmembrane</keyword>
<comment type="subcellular location">
    <subcellularLocation>
        <location evidence="1">Cell membrane</location>
        <topology evidence="1">Multi-pass membrane protein</topology>
    </subcellularLocation>
</comment>
<evidence type="ECO:0000256" key="6">
    <source>
        <dbReference type="SAM" id="Phobius"/>
    </source>
</evidence>
<evidence type="ECO:0000256" key="2">
    <source>
        <dbReference type="ARBA" id="ARBA00022475"/>
    </source>
</evidence>
<evidence type="ECO:0000313" key="9">
    <source>
        <dbReference type="Proteomes" id="UP000823615"/>
    </source>
</evidence>
<dbReference type="PIRSF" id="PIRSF006483">
    <property type="entry name" value="Membrane_protein_YitT"/>
    <property type="match status" value="1"/>
</dbReference>
<dbReference type="Gene3D" id="3.30.70.120">
    <property type="match status" value="1"/>
</dbReference>
<feature type="transmembrane region" description="Helical" evidence="6">
    <location>
        <begin position="86"/>
        <end position="103"/>
    </location>
</feature>
<dbReference type="InterPro" id="IPR051461">
    <property type="entry name" value="UPF0750_membrane"/>
</dbReference>
<feature type="domain" description="DUF2179" evidence="7">
    <location>
        <begin position="234"/>
        <end position="288"/>
    </location>
</feature>
<dbReference type="EMBL" id="JADIMT010000037">
    <property type="protein sequence ID" value="MBO8435869.1"/>
    <property type="molecule type" value="Genomic_DNA"/>
</dbReference>
<keyword evidence="2" id="KW-1003">Cell membrane</keyword>
<evidence type="ECO:0000256" key="3">
    <source>
        <dbReference type="ARBA" id="ARBA00022692"/>
    </source>
</evidence>
<evidence type="ECO:0000256" key="4">
    <source>
        <dbReference type="ARBA" id="ARBA00022989"/>
    </source>
</evidence>
<evidence type="ECO:0000256" key="5">
    <source>
        <dbReference type="ARBA" id="ARBA00023136"/>
    </source>
</evidence>
<accession>A0A9D9E2F9</accession>
<keyword evidence="5 6" id="KW-0472">Membrane</keyword>
<comment type="caution">
    <text evidence="8">The sequence shown here is derived from an EMBL/GenBank/DDBJ whole genome shotgun (WGS) entry which is preliminary data.</text>
</comment>
<dbReference type="InterPro" id="IPR003740">
    <property type="entry name" value="YitT"/>
</dbReference>
<dbReference type="GO" id="GO:0005886">
    <property type="term" value="C:plasma membrane"/>
    <property type="evidence" value="ECO:0007669"/>
    <property type="project" value="UniProtKB-SubCell"/>
</dbReference>
<dbReference type="Proteomes" id="UP000823615">
    <property type="component" value="Unassembled WGS sequence"/>
</dbReference>
<feature type="transmembrane region" description="Helical" evidence="6">
    <location>
        <begin position="12"/>
        <end position="33"/>
    </location>
</feature>
<organism evidence="8 9">
    <name type="scientific">Candidatus Ornithospirochaeta stercoripullorum</name>
    <dbReference type="NCBI Taxonomy" id="2840899"/>
    <lineage>
        <taxon>Bacteria</taxon>
        <taxon>Pseudomonadati</taxon>
        <taxon>Spirochaetota</taxon>
        <taxon>Spirochaetia</taxon>
        <taxon>Spirochaetales</taxon>
        <taxon>Spirochaetaceae</taxon>
        <taxon>Spirochaetaceae incertae sedis</taxon>
        <taxon>Candidatus Ornithospirochaeta</taxon>
    </lineage>
</organism>
<dbReference type="PANTHER" id="PTHR33545:SF5">
    <property type="entry name" value="UPF0750 MEMBRANE PROTEIN YITT"/>
    <property type="match status" value="1"/>
</dbReference>
<evidence type="ECO:0000256" key="1">
    <source>
        <dbReference type="ARBA" id="ARBA00004651"/>
    </source>
</evidence>
<name>A0A9D9E2F9_9SPIO</name>
<evidence type="ECO:0000259" key="7">
    <source>
        <dbReference type="Pfam" id="PF10035"/>
    </source>
</evidence>
<reference evidence="8" key="1">
    <citation type="submission" date="2020-10" db="EMBL/GenBank/DDBJ databases">
        <authorList>
            <person name="Gilroy R."/>
        </authorList>
    </citation>
    <scope>NUCLEOTIDE SEQUENCE</scope>
    <source>
        <strain evidence="8">7293</strain>
    </source>
</reference>
<evidence type="ECO:0000313" key="8">
    <source>
        <dbReference type="EMBL" id="MBO8435869.1"/>
    </source>
</evidence>
<protein>
    <submittedName>
        <fullName evidence="8">YitT family protein</fullName>
    </submittedName>
</protein>
<sequence>MKKRKNLLFGRISDYLYLAIGPVIAATAAAMFYTPAKITGGGATGIGTIFYYLFGWDQGVVMMCVNIPLVLIGMKVFGWRYGIKTLIGSTLLSIWTTVIGHLTDYQGVLDTSDDINILLSAIYGGVLMGVGIGLTMKSGCNTGGTDIVAQVISHYFPISVGSVEFLFNAVVVSCGGIFLGLQPMLFAIIAMYLSSQLVNFVVMSFGTKLAKSVYIFSDEHTPEISRRVISELHHGGTAFHGTGIYTSKTRTMLLVIVPNNQMNAMMKIIHDEDPKAFVFVTEAYEVLGRGFVPLKKAADKD</sequence>
<dbReference type="Pfam" id="PF02588">
    <property type="entry name" value="YitT_membrane"/>
    <property type="match status" value="1"/>
</dbReference>
<feature type="transmembrane region" description="Helical" evidence="6">
    <location>
        <begin position="155"/>
        <end position="178"/>
    </location>
</feature>
<dbReference type="InterPro" id="IPR019264">
    <property type="entry name" value="DUF2179"/>
</dbReference>
<dbReference type="CDD" id="cd16380">
    <property type="entry name" value="YitT_C"/>
    <property type="match status" value="1"/>
</dbReference>
<gene>
    <name evidence="8" type="ORF">IAA97_02675</name>
</gene>
<feature type="transmembrane region" description="Helical" evidence="6">
    <location>
        <begin position="115"/>
        <end position="134"/>
    </location>
</feature>
<keyword evidence="4 6" id="KW-1133">Transmembrane helix</keyword>
<dbReference type="AlphaFoldDB" id="A0A9D9E2F9"/>
<proteinExistence type="predicted"/>
<reference evidence="8" key="2">
    <citation type="journal article" date="2021" name="PeerJ">
        <title>Extensive microbial diversity within the chicken gut microbiome revealed by metagenomics and culture.</title>
        <authorList>
            <person name="Gilroy R."/>
            <person name="Ravi A."/>
            <person name="Getino M."/>
            <person name="Pursley I."/>
            <person name="Horton D.L."/>
            <person name="Alikhan N.F."/>
            <person name="Baker D."/>
            <person name="Gharbi K."/>
            <person name="Hall N."/>
            <person name="Watson M."/>
            <person name="Adriaenssens E.M."/>
            <person name="Foster-Nyarko E."/>
            <person name="Jarju S."/>
            <person name="Secka A."/>
            <person name="Antonio M."/>
            <person name="Oren A."/>
            <person name="Chaudhuri R.R."/>
            <person name="La Ragione R."/>
            <person name="Hildebrand F."/>
            <person name="Pallen M.J."/>
        </authorList>
    </citation>
    <scope>NUCLEOTIDE SEQUENCE</scope>
    <source>
        <strain evidence="8">7293</strain>
    </source>
</reference>